<accession>A0A7X2HAY1</accession>
<keyword evidence="1" id="KW-1133">Transmembrane helix</keyword>
<proteinExistence type="predicted"/>
<evidence type="ECO:0000313" key="2">
    <source>
        <dbReference type="EMBL" id="MRN56773.1"/>
    </source>
</evidence>
<dbReference type="AlphaFoldDB" id="A0A7X2HAY1"/>
<feature type="transmembrane region" description="Helical" evidence="1">
    <location>
        <begin position="7"/>
        <end position="26"/>
    </location>
</feature>
<keyword evidence="1" id="KW-0812">Transmembrane</keyword>
<dbReference type="RefSeq" id="WP_154122276.1">
    <property type="nucleotide sequence ID" value="NZ_WJXB01000016.1"/>
</dbReference>
<keyword evidence="3" id="KW-1185">Reference proteome</keyword>
<feature type="transmembrane region" description="Helical" evidence="1">
    <location>
        <begin position="32"/>
        <end position="52"/>
    </location>
</feature>
<evidence type="ECO:0000256" key="1">
    <source>
        <dbReference type="SAM" id="Phobius"/>
    </source>
</evidence>
<organism evidence="2 3">
    <name type="scientific">Paenibacillus monticola</name>
    <dbReference type="NCBI Taxonomy" id="2666075"/>
    <lineage>
        <taxon>Bacteria</taxon>
        <taxon>Bacillati</taxon>
        <taxon>Bacillota</taxon>
        <taxon>Bacilli</taxon>
        <taxon>Bacillales</taxon>
        <taxon>Paenibacillaceae</taxon>
        <taxon>Paenibacillus</taxon>
    </lineage>
</organism>
<comment type="caution">
    <text evidence="2">The sequence shown here is derived from an EMBL/GenBank/DDBJ whole genome shotgun (WGS) entry which is preliminary data.</text>
</comment>
<protein>
    <recommendedName>
        <fullName evidence="4">DUF2892 domain-containing protein</fullName>
    </recommendedName>
</protein>
<keyword evidence="1" id="KW-0472">Membrane</keyword>
<name>A0A7X2HAY1_9BACL</name>
<sequence>MTRNGSLFINEGVLRIAIFFILISLTYTVRNYLWAVLLLVVVGLYSLVTGFLKFRHSDES</sequence>
<evidence type="ECO:0008006" key="4">
    <source>
        <dbReference type="Google" id="ProtNLM"/>
    </source>
</evidence>
<evidence type="ECO:0000313" key="3">
    <source>
        <dbReference type="Proteomes" id="UP000463051"/>
    </source>
</evidence>
<dbReference type="EMBL" id="WJXB01000016">
    <property type="protein sequence ID" value="MRN56773.1"/>
    <property type="molecule type" value="Genomic_DNA"/>
</dbReference>
<dbReference type="Proteomes" id="UP000463051">
    <property type="component" value="Unassembled WGS sequence"/>
</dbReference>
<gene>
    <name evidence="2" type="ORF">GJB61_27880</name>
</gene>
<reference evidence="2 3" key="1">
    <citation type="submission" date="2019-11" db="EMBL/GenBank/DDBJ databases">
        <title>Paenibacillus monticola sp. nov., a novel PGPR strain isolated from mountain sample in China.</title>
        <authorList>
            <person name="Zhao Q."/>
            <person name="Li H.-P."/>
            <person name="Zhang J.-L."/>
        </authorList>
    </citation>
    <scope>NUCLEOTIDE SEQUENCE [LARGE SCALE GENOMIC DNA]</scope>
    <source>
        <strain evidence="2 3">LC-T2</strain>
    </source>
</reference>